<dbReference type="SUPFAM" id="SSF53187">
    <property type="entry name" value="Zn-dependent exopeptidases"/>
    <property type="match status" value="1"/>
</dbReference>
<evidence type="ECO:0000256" key="3">
    <source>
        <dbReference type="ARBA" id="ARBA00022438"/>
    </source>
</evidence>
<evidence type="ECO:0000256" key="4">
    <source>
        <dbReference type="ARBA" id="ARBA00022670"/>
    </source>
</evidence>
<keyword evidence="4 9" id="KW-0645">Protease</keyword>
<dbReference type="PANTHER" id="PTHR28570">
    <property type="entry name" value="ASPARTYL AMINOPEPTIDASE"/>
    <property type="match status" value="1"/>
</dbReference>
<dbReference type="PRINTS" id="PR00932">
    <property type="entry name" value="AMINO1PTASE"/>
</dbReference>
<dbReference type="EMBL" id="BAABXL010000001">
    <property type="protein sequence ID" value="GAA6268874.1"/>
    <property type="molecule type" value="Genomic_DNA"/>
</dbReference>
<name>A0ABQ0AXW5_9FIRM</name>
<gene>
    <name evidence="11" type="ORF">F130042H8_19340</name>
</gene>
<dbReference type="NCBIfam" id="NF002759">
    <property type="entry name" value="PRK02813.1"/>
    <property type="match status" value="1"/>
</dbReference>
<keyword evidence="12" id="KW-1185">Reference proteome</keyword>
<comment type="caution">
    <text evidence="11">The sequence shown here is derived from an EMBL/GenBank/DDBJ whole genome shotgun (WGS) entry which is preliminary data.</text>
</comment>
<reference evidence="11 12" key="1">
    <citation type="submission" date="2024-04" db="EMBL/GenBank/DDBJ databases">
        <title>Defined microbial consortia suppress multidrug-resistant proinflammatory Enterobacteriaceae via ecological control.</title>
        <authorList>
            <person name="Furuichi M."/>
            <person name="Kawaguchi T."/>
            <person name="Pust M."/>
            <person name="Yasuma K."/>
            <person name="Plichta D."/>
            <person name="Hasegawa N."/>
            <person name="Ohya T."/>
            <person name="Bhattarai S."/>
            <person name="Sasajima S."/>
            <person name="Aoto Y."/>
            <person name="Tuganbaev T."/>
            <person name="Yaginuma M."/>
            <person name="Ueda M."/>
            <person name="Okahashi N."/>
            <person name="Amafuji K."/>
            <person name="Kiridooshi Y."/>
            <person name="Sugita K."/>
            <person name="Strazar M."/>
            <person name="Skelly A."/>
            <person name="Suda W."/>
            <person name="Hattori M."/>
            <person name="Nakamoto N."/>
            <person name="Caballero S."/>
            <person name="Norman J."/>
            <person name="Olle B."/>
            <person name="Tanoue T."/>
            <person name="Arita M."/>
            <person name="Bucci V."/>
            <person name="Atarashi K."/>
            <person name="Xavier R."/>
            <person name="Honda K."/>
        </authorList>
    </citation>
    <scope>NUCLEOTIDE SEQUENCE [LARGE SCALE GENOMIC DNA]</scope>
    <source>
        <strain evidence="12">f13</strain>
    </source>
</reference>
<dbReference type="PANTHER" id="PTHR28570:SF3">
    <property type="entry name" value="ASPARTYL AMINOPEPTIDASE"/>
    <property type="match status" value="1"/>
</dbReference>
<dbReference type="SUPFAM" id="SSF101821">
    <property type="entry name" value="Aminopeptidase/glucanase lid domain"/>
    <property type="match status" value="1"/>
</dbReference>
<dbReference type="RefSeq" id="WP_176253815.1">
    <property type="nucleotide sequence ID" value="NZ_BAABXL010000001.1"/>
</dbReference>
<keyword evidence="7 9" id="KW-0862">Zinc</keyword>
<evidence type="ECO:0000256" key="8">
    <source>
        <dbReference type="ARBA" id="ARBA00023049"/>
    </source>
</evidence>
<evidence type="ECO:0000313" key="11">
    <source>
        <dbReference type="EMBL" id="GAA6268874.1"/>
    </source>
</evidence>
<proteinExistence type="inferred from homology"/>
<comment type="similarity">
    <text evidence="2 9">Belongs to the peptidase M18 family.</text>
</comment>
<protein>
    <recommendedName>
        <fullName evidence="10">M18 family aminopeptidase</fullName>
        <ecNumber evidence="10">3.4.11.-</ecNumber>
    </recommendedName>
</protein>
<dbReference type="InterPro" id="IPR001948">
    <property type="entry name" value="Peptidase_M18"/>
</dbReference>
<dbReference type="Gene3D" id="3.40.630.10">
    <property type="entry name" value="Zn peptidases"/>
    <property type="match status" value="1"/>
</dbReference>
<evidence type="ECO:0000256" key="7">
    <source>
        <dbReference type="ARBA" id="ARBA00022833"/>
    </source>
</evidence>
<evidence type="ECO:0000256" key="5">
    <source>
        <dbReference type="ARBA" id="ARBA00022723"/>
    </source>
</evidence>
<dbReference type="Gene3D" id="2.30.250.10">
    <property type="entry name" value="Aminopeptidase i, Domain 2"/>
    <property type="match status" value="1"/>
</dbReference>
<evidence type="ECO:0000256" key="9">
    <source>
        <dbReference type="RuleBase" id="RU004386"/>
    </source>
</evidence>
<keyword evidence="5 9" id="KW-0479">Metal-binding</keyword>
<evidence type="ECO:0000256" key="6">
    <source>
        <dbReference type="ARBA" id="ARBA00022801"/>
    </source>
</evidence>
<dbReference type="EC" id="3.4.11.-" evidence="10"/>
<dbReference type="CDD" id="cd05658">
    <property type="entry name" value="M18_DAP"/>
    <property type="match status" value="1"/>
</dbReference>
<dbReference type="GO" id="GO:0004177">
    <property type="term" value="F:aminopeptidase activity"/>
    <property type="evidence" value="ECO:0007669"/>
    <property type="project" value="UniProtKB-KW"/>
</dbReference>
<accession>A0ABQ0AXW5</accession>
<evidence type="ECO:0000256" key="2">
    <source>
        <dbReference type="ARBA" id="ARBA00008290"/>
    </source>
</evidence>
<organism evidence="11 12">
    <name type="scientific">Enterocloster alcoholdehydrogenati</name>
    <dbReference type="NCBI Taxonomy" id="2547410"/>
    <lineage>
        <taxon>Bacteria</taxon>
        <taxon>Bacillati</taxon>
        <taxon>Bacillota</taxon>
        <taxon>Clostridia</taxon>
        <taxon>Lachnospirales</taxon>
        <taxon>Lachnospiraceae</taxon>
        <taxon>Enterocloster</taxon>
    </lineage>
</organism>
<keyword evidence="3 9" id="KW-0031">Aminopeptidase</keyword>
<evidence type="ECO:0000313" key="12">
    <source>
        <dbReference type="Proteomes" id="UP001600894"/>
    </source>
</evidence>
<evidence type="ECO:0000256" key="1">
    <source>
        <dbReference type="ARBA" id="ARBA00001947"/>
    </source>
</evidence>
<keyword evidence="8 9" id="KW-0482">Metalloprotease</keyword>
<dbReference type="InterPro" id="IPR023358">
    <property type="entry name" value="Peptidase_M18_dom2"/>
</dbReference>
<comment type="cofactor">
    <cofactor evidence="1 10">
        <name>Zn(2+)</name>
        <dbReference type="ChEBI" id="CHEBI:29105"/>
    </cofactor>
</comment>
<dbReference type="Pfam" id="PF02127">
    <property type="entry name" value="Peptidase_M18"/>
    <property type="match status" value="1"/>
</dbReference>
<dbReference type="Proteomes" id="UP001600894">
    <property type="component" value="Unassembled WGS sequence"/>
</dbReference>
<evidence type="ECO:0000256" key="10">
    <source>
        <dbReference type="RuleBase" id="RU004387"/>
    </source>
</evidence>
<sequence>MELTKETCRQTAEELLHFLEESPSSFHAVANIEAMLKEAGFEELREEESWKLAAGGSYYVTRNQSSVIAFKVPAADFTGFQIMASHSDSPSFKIKENPEMEAEGHYIKLNVEKYGGMIISPWFDRPLSIAGRLVTEEDGRLVSRLVNVDKDLVMIPNLAIHMNRQVNDGYKYNPQKDTLPIFGSMEAKGTFMSVMAEAAGIKEESILGHDLFLYNREKGTVWGADEAYLSCGRLDDLQCAFASVKGLLAGENPSCVSVAAVFDNEEVGSGTKQGADSTFLEDTLRRVNRSLGRTEEEYLMALASSFMVSADNAHAVHPNYGEIADPTNRPAINEGIVIKYNANQKYTTDAVSAAMFKAICRKAGVPCQTFTNRSDVAGGSTLGNISNAHVALNTVDIGLPQLAMHSPYETAGVKDTCYLIQAAKTFFDTCLKAEGKGCYQMR</sequence>
<keyword evidence="6 9" id="KW-0378">Hydrolase</keyword>